<dbReference type="PANTHER" id="PTHR42778:SF1">
    <property type="entry name" value="2-AMINOETHYLPHOSPHONATE--PYRUVATE TRANSAMINASE"/>
    <property type="match status" value="1"/>
</dbReference>
<dbReference type="InterPro" id="IPR015424">
    <property type="entry name" value="PyrdxlP-dep_Trfase"/>
</dbReference>
<evidence type="ECO:0000259" key="10">
    <source>
        <dbReference type="Pfam" id="PF00266"/>
    </source>
</evidence>
<evidence type="ECO:0000256" key="9">
    <source>
        <dbReference type="PIRSR" id="PIRSR000524-50"/>
    </source>
</evidence>
<dbReference type="NCBIfam" id="TIGR02326">
    <property type="entry name" value="transamin_PhnW"/>
    <property type="match status" value="1"/>
</dbReference>
<keyword evidence="5 7" id="KW-0670">Pyruvate</keyword>
<dbReference type="RefSeq" id="WP_013914638.1">
    <property type="nucleotide sequence ID" value="NC_015690.1"/>
</dbReference>
<dbReference type="PANTHER" id="PTHR42778">
    <property type="entry name" value="2-AMINOETHYLPHOSPHONATE--PYRUVATE TRANSAMINASE"/>
    <property type="match status" value="1"/>
</dbReference>
<reference evidence="11 12" key="2">
    <citation type="journal article" date="2013" name="Genome Announc.">
        <title>Genome Sequence of Growth-Improving Paenibacillus mucilaginosus Strain KNP414.</title>
        <authorList>
            <person name="Lu J.J."/>
            <person name="Wang J.F."/>
            <person name="Hu X.F."/>
        </authorList>
    </citation>
    <scope>NUCLEOTIDE SEQUENCE [LARGE SCALE GENOMIC DNA]</scope>
    <source>
        <strain evidence="11 12">KNP414</strain>
    </source>
</reference>
<dbReference type="InterPro" id="IPR000192">
    <property type="entry name" value="Aminotrans_V_dom"/>
</dbReference>
<evidence type="ECO:0000256" key="3">
    <source>
        <dbReference type="ARBA" id="ARBA00022679"/>
    </source>
</evidence>
<accession>F8F7I9</accession>
<comment type="subunit">
    <text evidence="7">Homodimer.</text>
</comment>
<evidence type="ECO:0000256" key="5">
    <source>
        <dbReference type="ARBA" id="ARBA00023317"/>
    </source>
</evidence>
<comment type="catalytic activity">
    <reaction evidence="6 7">
        <text>(2-aminoethyl)phosphonate + pyruvate = phosphonoacetaldehyde + L-alanine</text>
        <dbReference type="Rhea" id="RHEA:17021"/>
        <dbReference type="ChEBI" id="CHEBI:15361"/>
        <dbReference type="ChEBI" id="CHEBI:57418"/>
        <dbReference type="ChEBI" id="CHEBI:57972"/>
        <dbReference type="ChEBI" id="CHEBI:58383"/>
        <dbReference type="EC" id="2.6.1.37"/>
    </reaction>
</comment>
<evidence type="ECO:0000313" key="12">
    <source>
        <dbReference type="Proteomes" id="UP000006620"/>
    </source>
</evidence>
<sequence length="403" mass="43926">MMRAGNPGDAVRLPGGEADLPEAPYLLLTPGPLTTTKTVKASMLRDWCTWDRDYNGLVQSVRERLVELAAPGGAREFTAVLMQGSGTFAVESAVGTFLPREGGKLAVLCNGAYGERIARIAEVLGIELALLRSEETEPADAEALARLLEADPAITHVAAVHCETTTGMLNPVRDIAAAAKRYGRTVIIDAMSSFGGIPLDMQELGIDVLVSSSNKCIQGVPGFGFVIARRELLAGCRGHARSHALDLFDQWETMERHGGKWRFTSPTHVVRAFDQALQELEAEGGPAARHARYLESHRTLVDGMEALGFLPLLPEALRSPFITTFRYPASAGFDFGEWYLRLKAAGFVIYPGKLSSADTFRIGTIGEVYPEDMRRLTEAVKRSRFWLEAGASEEDVPEHSPVR</sequence>
<dbReference type="InterPro" id="IPR015422">
    <property type="entry name" value="PyrdxlP-dep_Trfase_small"/>
</dbReference>
<dbReference type="Gene3D" id="3.40.640.10">
    <property type="entry name" value="Type I PLP-dependent aspartate aminotransferase-like (Major domain)"/>
    <property type="match status" value="1"/>
</dbReference>
<keyword evidence="4 7" id="KW-0663">Pyridoxal phosphate</keyword>
<dbReference type="Pfam" id="PF00266">
    <property type="entry name" value="Aminotran_5"/>
    <property type="match status" value="1"/>
</dbReference>
<dbReference type="HAMAP" id="MF_01376">
    <property type="entry name" value="PhnW_aminotrans_5"/>
    <property type="match status" value="1"/>
</dbReference>
<keyword evidence="3 7" id="KW-0808">Transferase</keyword>
<evidence type="ECO:0000313" key="11">
    <source>
        <dbReference type="EMBL" id="AEI39474.1"/>
    </source>
</evidence>
<dbReference type="GO" id="GO:0047304">
    <property type="term" value="F:2-aminoethylphosphonate-pyruvate transaminase activity"/>
    <property type="evidence" value="ECO:0007669"/>
    <property type="project" value="UniProtKB-UniRule"/>
</dbReference>
<evidence type="ECO:0000256" key="1">
    <source>
        <dbReference type="ARBA" id="ARBA00001933"/>
    </source>
</evidence>
<dbReference type="PATRIC" id="fig|1036673.3.peg.788"/>
<dbReference type="Gene3D" id="3.90.1150.10">
    <property type="entry name" value="Aspartate Aminotransferase, domain 1"/>
    <property type="match status" value="1"/>
</dbReference>
<evidence type="ECO:0000256" key="4">
    <source>
        <dbReference type="ARBA" id="ARBA00022898"/>
    </source>
</evidence>
<evidence type="ECO:0000256" key="7">
    <source>
        <dbReference type="HAMAP-Rule" id="MF_01376"/>
    </source>
</evidence>
<dbReference type="SUPFAM" id="SSF53383">
    <property type="entry name" value="PLP-dependent transferases"/>
    <property type="match status" value="1"/>
</dbReference>
<organism evidence="11 12">
    <name type="scientific">Paenibacillus mucilaginosus (strain KNP414)</name>
    <dbReference type="NCBI Taxonomy" id="1036673"/>
    <lineage>
        <taxon>Bacteria</taxon>
        <taxon>Bacillati</taxon>
        <taxon>Bacillota</taxon>
        <taxon>Bacilli</taxon>
        <taxon>Bacillales</taxon>
        <taxon>Paenibacillaceae</taxon>
        <taxon>Paenibacillus</taxon>
    </lineage>
</organism>
<dbReference type="Proteomes" id="UP000006620">
    <property type="component" value="Chromosome"/>
</dbReference>
<protein>
    <recommendedName>
        <fullName evidence="7">2-aminoethylphosphonate--pyruvate transaminase</fullName>
        <ecNumber evidence="7">2.6.1.37</ecNumber>
    </recommendedName>
    <alternativeName>
        <fullName evidence="7">2-aminoethylphosphonate aminotransferase</fullName>
    </alternativeName>
    <alternativeName>
        <fullName evidence="7">AEP transaminase</fullName>
        <shortName evidence="7">AEPT</shortName>
    </alternativeName>
</protein>
<proteinExistence type="inferred from homology"/>
<dbReference type="InterPro" id="IPR012703">
    <property type="entry name" value="NH2EtPonate_pyrv_transaminase"/>
</dbReference>
<dbReference type="EC" id="2.6.1.37" evidence="7"/>
<evidence type="ECO:0000256" key="8">
    <source>
        <dbReference type="PIRSR" id="PIRSR000524-1"/>
    </source>
</evidence>
<dbReference type="PIRSF" id="PIRSF000524">
    <property type="entry name" value="SPT"/>
    <property type="match status" value="1"/>
</dbReference>
<dbReference type="GO" id="GO:0019700">
    <property type="term" value="P:organic phosphonate catabolic process"/>
    <property type="evidence" value="ECO:0007669"/>
    <property type="project" value="UniProtKB-UniRule"/>
</dbReference>
<dbReference type="AlphaFoldDB" id="F8F7I9"/>
<evidence type="ECO:0000256" key="2">
    <source>
        <dbReference type="ARBA" id="ARBA00022576"/>
    </source>
</evidence>
<dbReference type="NCBIfam" id="TIGR03301">
    <property type="entry name" value="PhnW-AepZ"/>
    <property type="match status" value="1"/>
</dbReference>
<dbReference type="NCBIfam" id="NF010006">
    <property type="entry name" value="PRK13479.1"/>
    <property type="match status" value="1"/>
</dbReference>
<dbReference type="InterPro" id="IPR015421">
    <property type="entry name" value="PyrdxlP-dep_Trfase_major"/>
</dbReference>
<gene>
    <name evidence="7 11" type="primary">phnW</name>
    <name evidence="11" type="ordered locus">KNP414_00884</name>
</gene>
<reference evidence="12" key="1">
    <citation type="submission" date="2011-06" db="EMBL/GenBank/DDBJ databases">
        <title>Complete genome sequence of Paenibacillus mucilaginosus KNP414.</title>
        <authorList>
            <person name="Wang J."/>
            <person name="Hu S."/>
            <person name="Hu X."/>
            <person name="Zhang B."/>
            <person name="Dong D."/>
            <person name="Zhang S."/>
            <person name="Zhao K."/>
            <person name="Wu D."/>
        </authorList>
    </citation>
    <scope>NUCLEOTIDE SEQUENCE [LARGE SCALE GENOMIC DNA]</scope>
    <source>
        <strain evidence="12">KNP414</strain>
    </source>
</reference>
<comment type="similarity">
    <text evidence="7">Belongs to the class-V pyridoxal-phosphate-dependent aminotransferase family. PhnW subfamily.</text>
</comment>
<dbReference type="KEGG" id="pms:KNP414_00884"/>
<feature type="domain" description="Aminotransferase class V" evidence="10">
    <location>
        <begin position="111"/>
        <end position="327"/>
    </location>
</feature>
<dbReference type="InterPro" id="IPR024169">
    <property type="entry name" value="SP_NH2Trfase/AEP_transaminase"/>
</dbReference>
<comment type="cofactor">
    <cofactor evidence="1 7 9">
        <name>pyridoxal 5'-phosphate</name>
        <dbReference type="ChEBI" id="CHEBI:597326"/>
    </cofactor>
</comment>
<evidence type="ECO:0000256" key="6">
    <source>
        <dbReference type="ARBA" id="ARBA00049460"/>
    </source>
</evidence>
<keyword evidence="2 7" id="KW-0032">Aminotransferase</keyword>
<comment type="function">
    <text evidence="7">Involved in phosphonate degradation.</text>
</comment>
<dbReference type="HOGENOM" id="CLU_027686_3_1_9"/>
<feature type="modified residue" description="N6-(pyridoxal phosphate)lysine" evidence="7 9">
    <location>
        <position position="215"/>
    </location>
</feature>
<feature type="binding site" evidence="8">
    <location>
        <position position="361"/>
    </location>
    <ligand>
        <name>substrate</name>
    </ligand>
</feature>
<dbReference type="EMBL" id="CP002869">
    <property type="protein sequence ID" value="AEI39474.1"/>
    <property type="molecule type" value="Genomic_DNA"/>
</dbReference>
<name>F8F7I9_PAEMK</name>